<dbReference type="AlphaFoldDB" id="A0A2Z2KPD2"/>
<gene>
    <name evidence="1" type="ORF">B9T62_15635</name>
</gene>
<accession>A0A2Z2KPD2</accession>
<name>A0A2Z2KPD2_9BACL</name>
<protein>
    <submittedName>
        <fullName evidence="1">Uncharacterized protein</fullName>
    </submittedName>
</protein>
<reference evidence="1 2" key="1">
    <citation type="submission" date="2017-06" db="EMBL/GenBank/DDBJ databases">
        <title>Complete genome sequence of Paenibacillus donghaensis KCTC 13049T isolated from East Sea sediment, South Korea.</title>
        <authorList>
            <person name="Jung B.K."/>
            <person name="Hong S.-J."/>
            <person name="Shin J.-H."/>
        </authorList>
    </citation>
    <scope>NUCLEOTIDE SEQUENCE [LARGE SCALE GENOMIC DNA]</scope>
    <source>
        <strain evidence="1 2">KCTC 13049</strain>
    </source>
</reference>
<proteinExistence type="predicted"/>
<dbReference type="Proteomes" id="UP000249890">
    <property type="component" value="Chromosome"/>
</dbReference>
<sequence length="115" mass="12809">MSKKQVILDLDQIIPEERVVILAGKRIDVSRIPSRVTLDIAKNSDKLQSGSQDTFPLLLDQVASILRPSFPEVTADWIVDNTDLNQLLKLIEFVLEPVKDRAGADSEKNEVSPSL</sequence>
<dbReference type="RefSeq" id="WP_087916085.1">
    <property type="nucleotide sequence ID" value="NZ_CP021780.1"/>
</dbReference>
<dbReference type="OrthoDB" id="2871013at2"/>
<organism evidence="1 2">
    <name type="scientific">Paenibacillus donghaensis</name>
    <dbReference type="NCBI Taxonomy" id="414771"/>
    <lineage>
        <taxon>Bacteria</taxon>
        <taxon>Bacillati</taxon>
        <taxon>Bacillota</taxon>
        <taxon>Bacilli</taxon>
        <taxon>Bacillales</taxon>
        <taxon>Paenibacillaceae</taxon>
        <taxon>Paenibacillus</taxon>
    </lineage>
</organism>
<dbReference type="EMBL" id="CP021780">
    <property type="protein sequence ID" value="ASA22081.1"/>
    <property type="molecule type" value="Genomic_DNA"/>
</dbReference>
<evidence type="ECO:0000313" key="1">
    <source>
        <dbReference type="EMBL" id="ASA22081.1"/>
    </source>
</evidence>
<keyword evidence="2" id="KW-1185">Reference proteome</keyword>
<dbReference type="KEGG" id="pdh:B9T62_15635"/>
<evidence type="ECO:0000313" key="2">
    <source>
        <dbReference type="Proteomes" id="UP000249890"/>
    </source>
</evidence>